<comment type="caution">
    <text evidence="2">The sequence shown here is derived from an EMBL/GenBank/DDBJ whole genome shotgun (WGS) entry which is preliminary data.</text>
</comment>
<dbReference type="EMBL" id="JBJQND010000017">
    <property type="protein sequence ID" value="KAL3842112.1"/>
    <property type="molecule type" value="Genomic_DNA"/>
</dbReference>
<dbReference type="AlphaFoldDB" id="A0ABD3TZ66"/>
<feature type="coiled-coil region" evidence="1">
    <location>
        <begin position="50"/>
        <end position="77"/>
    </location>
</feature>
<keyword evidence="3" id="KW-1185">Reference proteome</keyword>
<evidence type="ECO:0000313" key="3">
    <source>
        <dbReference type="Proteomes" id="UP001634394"/>
    </source>
</evidence>
<evidence type="ECO:0000256" key="1">
    <source>
        <dbReference type="SAM" id="Coils"/>
    </source>
</evidence>
<dbReference type="Proteomes" id="UP001634394">
    <property type="component" value="Unassembled WGS sequence"/>
</dbReference>
<keyword evidence="1" id="KW-0175">Coiled coil</keyword>
<sequence length="226" mass="25728">LADRIEKRQKQLTIQTAKIIELKEQNTTIDEFFKTWKQKQNEYETLVKSVKSNEELIKKQQEQLKKTQIAINENKKLIEQRTKEDEEIQITLASNNSQLEQQLEQVYEIKKNIIPSYNFDFDFDKLVNPTPINSVPNSPTTVKPLMIDNTIANKPINSVPNNPVIVKSLINNSTPVNSVPNSPAIVKPLINNSTSNSVPNSPAIFNKPLQVDNRRTTSSARHSIPT</sequence>
<proteinExistence type="predicted"/>
<accession>A0ABD3TZ66</accession>
<name>A0ABD3TZ66_SINWO</name>
<reference evidence="2 3" key="1">
    <citation type="submission" date="2024-11" db="EMBL/GenBank/DDBJ databases">
        <title>Chromosome-level genome assembly of the freshwater bivalve Anodonta woodiana.</title>
        <authorList>
            <person name="Chen X."/>
        </authorList>
    </citation>
    <scope>NUCLEOTIDE SEQUENCE [LARGE SCALE GENOMIC DNA]</scope>
    <source>
        <strain evidence="2">MN2024</strain>
        <tissue evidence="2">Gills</tissue>
    </source>
</reference>
<gene>
    <name evidence="2" type="ORF">ACJMK2_020164</name>
</gene>
<feature type="non-terminal residue" evidence="2">
    <location>
        <position position="1"/>
    </location>
</feature>
<protein>
    <submittedName>
        <fullName evidence="2">Uncharacterized protein</fullName>
    </submittedName>
</protein>
<evidence type="ECO:0000313" key="2">
    <source>
        <dbReference type="EMBL" id="KAL3842112.1"/>
    </source>
</evidence>
<organism evidence="2 3">
    <name type="scientific">Sinanodonta woodiana</name>
    <name type="common">Chinese pond mussel</name>
    <name type="synonym">Anodonta woodiana</name>
    <dbReference type="NCBI Taxonomy" id="1069815"/>
    <lineage>
        <taxon>Eukaryota</taxon>
        <taxon>Metazoa</taxon>
        <taxon>Spiralia</taxon>
        <taxon>Lophotrochozoa</taxon>
        <taxon>Mollusca</taxon>
        <taxon>Bivalvia</taxon>
        <taxon>Autobranchia</taxon>
        <taxon>Heteroconchia</taxon>
        <taxon>Palaeoheterodonta</taxon>
        <taxon>Unionida</taxon>
        <taxon>Unionoidea</taxon>
        <taxon>Unionidae</taxon>
        <taxon>Unioninae</taxon>
        <taxon>Sinanodonta</taxon>
    </lineage>
</organism>